<evidence type="ECO:0000313" key="1">
    <source>
        <dbReference type="EMBL" id="KAK3066498.1"/>
    </source>
</evidence>
<protein>
    <submittedName>
        <fullName evidence="1">Uncharacterized protein</fullName>
    </submittedName>
</protein>
<organism evidence="1 2">
    <name type="scientific">Coniosporium uncinatum</name>
    <dbReference type="NCBI Taxonomy" id="93489"/>
    <lineage>
        <taxon>Eukaryota</taxon>
        <taxon>Fungi</taxon>
        <taxon>Dikarya</taxon>
        <taxon>Ascomycota</taxon>
        <taxon>Pezizomycotina</taxon>
        <taxon>Dothideomycetes</taxon>
        <taxon>Dothideomycetes incertae sedis</taxon>
        <taxon>Coniosporium</taxon>
    </lineage>
</organism>
<gene>
    <name evidence="1" type="ORF">LTS18_001673</name>
</gene>
<dbReference type="EMBL" id="JAWDJW010005819">
    <property type="protein sequence ID" value="KAK3066498.1"/>
    <property type="molecule type" value="Genomic_DNA"/>
</dbReference>
<evidence type="ECO:0000313" key="2">
    <source>
        <dbReference type="Proteomes" id="UP001186974"/>
    </source>
</evidence>
<comment type="caution">
    <text evidence="1">The sequence shown here is derived from an EMBL/GenBank/DDBJ whole genome shotgun (WGS) entry which is preliminary data.</text>
</comment>
<dbReference type="Proteomes" id="UP001186974">
    <property type="component" value="Unassembled WGS sequence"/>
</dbReference>
<proteinExistence type="predicted"/>
<keyword evidence="2" id="KW-1185">Reference proteome</keyword>
<reference evidence="1" key="1">
    <citation type="submission" date="2024-09" db="EMBL/GenBank/DDBJ databases">
        <title>Black Yeasts Isolated from many extreme environments.</title>
        <authorList>
            <person name="Coleine C."/>
            <person name="Stajich J.E."/>
            <person name="Selbmann L."/>
        </authorList>
    </citation>
    <scope>NUCLEOTIDE SEQUENCE</scope>
    <source>
        <strain evidence="1">CCFEE 5737</strain>
    </source>
</reference>
<name>A0ACC3DEE5_9PEZI</name>
<feature type="non-terminal residue" evidence="1">
    <location>
        <position position="121"/>
    </location>
</feature>
<accession>A0ACC3DEE5</accession>
<sequence length="121" mass="13173">MRPACLRQHASRIVLLPTPATVLPSSRPVTRGFASTFTNLAGGDDAKPVTASLNPRWLADLRQRVGKCIQWGLQGTQAGEAGSICREIAQDWRELVAGSEGFLTGEDRRGLYRHAVAWGDM</sequence>